<dbReference type="SMART" id="SM00356">
    <property type="entry name" value="ZnF_C3H1"/>
    <property type="match status" value="1"/>
</dbReference>
<evidence type="ECO:0000256" key="1">
    <source>
        <dbReference type="ARBA" id="ARBA00004123"/>
    </source>
</evidence>
<evidence type="ECO:0000313" key="17">
    <source>
        <dbReference type="Proteomes" id="UP000812966"/>
    </source>
</evidence>
<name>A0A8K0NR50_9TREE</name>
<proteinExistence type="inferred from homology"/>
<evidence type="ECO:0000256" key="14">
    <source>
        <dbReference type="PROSITE-ProRule" id="PRU00723"/>
    </source>
</evidence>
<dbReference type="PROSITE" id="PS50103">
    <property type="entry name" value="ZF_C3H1"/>
    <property type="match status" value="1"/>
</dbReference>
<evidence type="ECO:0000256" key="13">
    <source>
        <dbReference type="ARBA" id="ARBA00069020"/>
    </source>
</evidence>
<evidence type="ECO:0000256" key="12">
    <source>
        <dbReference type="ARBA" id="ARBA00025609"/>
    </source>
</evidence>
<dbReference type="InterPro" id="IPR039171">
    <property type="entry name" value="Cwc2/Slt11"/>
</dbReference>
<dbReference type="InterPro" id="IPR036855">
    <property type="entry name" value="Znf_CCCH_sf"/>
</dbReference>
<accession>A0A8K0NR50</accession>
<dbReference type="Gene3D" id="4.10.1000.10">
    <property type="entry name" value="Zinc finger, CCCH-type"/>
    <property type="match status" value="1"/>
</dbReference>
<feature type="zinc finger region" description="C3H1-type" evidence="14">
    <location>
        <begin position="159"/>
        <end position="186"/>
    </location>
</feature>
<evidence type="ECO:0000256" key="4">
    <source>
        <dbReference type="ARBA" id="ARBA00022664"/>
    </source>
</evidence>
<dbReference type="Proteomes" id="UP000812966">
    <property type="component" value="Unassembled WGS sequence"/>
</dbReference>
<dbReference type="InterPro" id="IPR000571">
    <property type="entry name" value="Znf_CCCH"/>
</dbReference>
<sequence>MPPKRDLNKVGTEQSDFPILCETCLGENPYVRMSKQEYGKECKICVRPFTVFRWNPGSGARFKKTEICTTCAKIKNVCQTCLLDLEYGLPTQVRDAALGRINTAPTSDINKQFYTQVMEQQMANTSSGMMADTHDAQLASSAAKEMLKEMARKDPHYKRNRPHICSFFLKGDCKRGNECPFRHEIPAENGLEKQNLQDRYYGRNDPVAKKILRDNAESKGLTPPEDKSVTTLIFLTLPVCGEPDVRSSLMSACPFIQAKQIKTITTVAASHCAFVIFQDRATAERVADSLTAQGGIEVLGKRGKVVWGRPRPAKKAITASATATAVSA</sequence>
<dbReference type="FunFam" id="4.10.1000.10:FF:000006">
    <property type="entry name" value="Putative pre-mrna-splicing factor rbm22"/>
    <property type="match status" value="1"/>
</dbReference>
<evidence type="ECO:0000256" key="5">
    <source>
        <dbReference type="ARBA" id="ARBA00022723"/>
    </source>
</evidence>
<dbReference type="InterPro" id="IPR032297">
    <property type="entry name" value="Torus"/>
</dbReference>
<keyword evidence="6" id="KW-0747">Spliceosome</keyword>
<gene>
    <name evidence="16" type="ORF">FFLO_02616</name>
</gene>
<evidence type="ECO:0000259" key="15">
    <source>
        <dbReference type="PROSITE" id="PS50103"/>
    </source>
</evidence>
<dbReference type="Pfam" id="PF16131">
    <property type="entry name" value="Torus"/>
    <property type="match status" value="1"/>
</dbReference>
<evidence type="ECO:0000256" key="7">
    <source>
        <dbReference type="ARBA" id="ARBA00022771"/>
    </source>
</evidence>
<dbReference type="GO" id="GO:0071007">
    <property type="term" value="C:U2-type catalytic step 2 spliceosome"/>
    <property type="evidence" value="ECO:0007669"/>
    <property type="project" value="TreeGrafter"/>
</dbReference>
<keyword evidence="9" id="KW-0694">RNA-binding</keyword>
<keyword evidence="10" id="KW-0508">mRNA splicing</keyword>
<evidence type="ECO:0000256" key="11">
    <source>
        <dbReference type="ARBA" id="ARBA00023242"/>
    </source>
</evidence>
<comment type="function">
    <text evidence="12">Involved in pre-mRNA splicing. Facilitates the cooperative formation of U2/U6 helix II in association with stem II in the spliceosome. Binds to RNA.</text>
</comment>
<dbReference type="AlphaFoldDB" id="A0A8K0NR50"/>
<comment type="similarity">
    <text evidence="2">Belongs to the SLT11 family.</text>
</comment>
<dbReference type="GO" id="GO:0017070">
    <property type="term" value="F:U6 snRNA binding"/>
    <property type="evidence" value="ECO:0007669"/>
    <property type="project" value="TreeGrafter"/>
</dbReference>
<keyword evidence="7 14" id="KW-0863">Zinc-finger</keyword>
<feature type="domain" description="C3H1-type" evidence="15">
    <location>
        <begin position="159"/>
        <end position="186"/>
    </location>
</feature>
<evidence type="ECO:0000256" key="2">
    <source>
        <dbReference type="ARBA" id="ARBA00007781"/>
    </source>
</evidence>
<comment type="subcellular location">
    <subcellularLocation>
        <location evidence="1">Nucleus</location>
    </subcellularLocation>
</comment>
<dbReference type="GO" id="GO:0071006">
    <property type="term" value="C:U2-type catalytic step 1 spliceosome"/>
    <property type="evidence" value="ECO:0007669"/>
    <property type="project" value="TreeGrafter"/>
</dbReference>
<evidence type="ECO:0000256" key="9">
    <source>
        <dbReference type="ARBA" id="ARBA00022884"/>
    </source>
</evidence>
<dbReference type="GO" id="GO:0006397">
    <property type="term" value="P:mRNA processing"/>
    <property type="evidence" value="ECO:0007669"/>
    <property type="project" value="UniProtKB-KW"/>
</dbReference>
<dbReference type="SUPFAM" id="SSF90229">
    <property type="entry name" value="CCCH zinc finger"/>
    <property type="match status" value="1"/>
</dbReference>
<keyword evidence="8 14" id="KW-0862">Zinc</keyword>
<comment type="caution">
    <text evidence="16">The sequence shown here is derived from an EMBL/GenBank/DDBJ whole genome shotgun (WGS) entry which is preliminary data.</text>
</comment>
<evidence type="ECO:0000313" key="16">
    <source>
        <dbReference type="EMBL" id="KAG7561976.1"/>
    </source>
</evidence>
<keyword evidence="5 14" id="KW-0479">Metal-binding</keyword>
<protein>
    <recommendedName>
        <fullName evidence="3">Pre-mRNA-splicing factor SLT11</fullName>
    </recommendedName>
    <alternativeName>
        <fullName evidence="13">Pre-mRNA-splicing factor slt11</fullName>
    </alternativeName>
</protein>
<evidence type="ECO:0000256" key="8">
    <source>
        <dbReference type="ARBA" id="ARBA00022833"/>
    </source>
</evidence>
<dbReference type="PANTHER" id="PTHR14089:SF6">
    <property type="entry name" value="PRE-MRNA-SPLICING FACTOR RBM22"/>
    <property type="match status" value="1"/>
</dbReference>
<keyword evidence="17" id="KW-1185">Reference proteome</keyword>
<keyword evidence="4" id="KW-0507">mRNA processing</keyword>
<evidence type="ECO:0000256" key="6">
    <source>
        <dbReference type="ARBA" id="ARBA00022728"/>
    </source>
</evidence>
<dbReference type="GO" id="GO:0036002">
    <property type="term" value="F:pre-mRNA binding"/>
    <property type="evidence" value="ECO:0007669"/>
    <property type="project" value="TreeGrafter"/>
</dbReference>
<dbReference type="GO" id="GO:0008270">
    <property type="term" value="F:zinc ion binding"/>
    <property type="evidence" value="ECO:0007669"/>
    <property type="project" value="UniProtKB-KW"/>
</dbReference>
<dbReference type="OrthoDB" id="10259600at2759"/>
<dbReference type="InterPro" id="IPR048995">
    <property type="entry name" value="STL11/RBM22-like_N"/>
</dbReference>
<evidence type="ECO:0000256" key="3">
    <source>
        <dbReference type="ARBA" id="ARBA00019060"/>
    </source>
</evidence>
<dbReference type="GO" id="GO:0000974">
    <property type="term" value="C:Prp19 complex"/>
    <property type="evidence" value="ECO:0007669"/>
    <property type="project" value="TreeGrafter"/>
</dbReference>
<dbReference type="PANTHER" id="PTHR14089">
    <property type="entry name" value="PRE-MRNA-SPLICING FACTOR RBM22"/>
    <property type="match status" value="1"/>
</dbReference>
<dbReference type="EMBL" id="JABELV010000042">
    <property type="protein sequence ID" value="KAG7561976.1"/>
    <property type="molecule type" value="Genomic_DNA"/>
</dbReference>
<organism evidence="16 17">
    <name type="scientific">Filobasidium floriforme</name>
    <dbReference type="NCBI Taxonomy" id="5210"/>
    <lineage>
        <taxon>Eukaryota</taxon>
        <taxon>Fungi</taxon>
        <taxon>Dikarya</taxon>
        <taxon>Basidiomycota</taxon>
        <taxon>Agaricomycotina</taxon>
        <taxon>Tremellomycetes</taxon>
        <taxon>Filobasidiales</taxon>
        <taxon>Filobasidiaceae</taxon>
        <taxon>Filobasidium</taxon>
    </lineage>
</organism>
<reference evidence="16" key="1">
    <citation type="submission" date="2020-04" db="EMBL/GenBank/DDBJ databases">
        <title>Analysis of mating type loci in Filobasidium floriforme.</title>
        <authorList>
            <person name="Nowrousian M."/>
        </authorList>
    </citation>
    <scope>NUCLEOTIDE SEQUENCE</scope>
    <source>
        <strain evidence="16">CBS 6242</strain>
    </source>
</reference>
<dbReference type="GO" id="GO:0008380">
    <property type="term" value="P:RNA splicing"/>
    <property type="evidence" value="ECO:0007669"/>
    <property type="project" value="UniProtKB-KW"/>
</dbReference>
<evidence type="ECO:0000256" key="10">
    <source>
        <dbReference type="ARBA" id="ARBA00023187"/>
    </source>
</evidence>
<dbReference type="Pfam" id="PF21369">
    <property type="entry name" value="STL11_N"/>
    <property type="match status" value="1"/>
</dbReference>
<keyword evidence="11" id="KW-0539">Nucleus</keyword>